<dbReference type="InterPro" id="IPR050996">
    <property type="entry name" value="Docking_Protein_DOK"/>
</dbReference>
<dbReference type="InterPro" id="IPR011993">
    <property type="entry name" value="PH-like_dom_sf"/>
</dbReference>
<keyword evidence="2" id="KW-0732">Signal</keyword>
<dbReference type="Gene3D" id="2.30.29.30">
    <property type="entry name" value="Pleckstrin-homology domain (PH domain)/Phosphotyrosine-binding domain (PTB)"/>
    <property type="match status" value="1"/>
</dbReference>
<dbReference type="SMART" id="SM01244">
    <property type="entry name" value="IRS"/>
    <property type="match status" value="1"/>
</dbReference>
<organism evidence="4 5">
    <name type="scientific">Salarias fasciatus</name>
    <name type="common">Jewelled blenny</name>
    <name type="synonym">Blennius fasciatus</name>
    <dbReference type="NCBI Taxonomy" id="181472"/>
    <lineage>
        <taxon>Eukaryota</taxon>
        <taxon>Metazoa</taxon>
        <taxon>Chordata</taxon>
        <taxon>Craniata</taxon>
        <taxon>Vertebrata</taxon>
        <taxon>Euteleostomi</taxon>
        <taxon>Actinopterygii</taxon>
        <taxon>Neopterygii</taxon>
        <taxon>Teleostei</taxon>
        <taxon>Neoteleostei</taxon>
        <taxon>Acanthomorphata</taxon>
        <taxon>Ovalentaria</taxon>
        <taxon>Blenniimorphae</taxon>
        <taxon>Blenniiformes</taxon>
        <taxon>Blennioidei</taxon>
        <taxon>Blenniidae</taxon>
        <taxon>Salariinae</taxon>
        <taxon>Salarias</taxon>
    </lineage>
</organism>
<dbReference type="Pfam" id="PF02174">
    <property type="entry name" value="IRS"/>
    <property type="match status" value="1"/>
</dbReference>
<keyword evidence="5" id="KW-1185">Reference proteome</keyword>
<evidence type="ECO:0000259" key="3">
    <source>
        <dbReference type="PROSITE" id="PS51064"/>
    </source>
</evidence>
<dbReference type="GO" id="GO:0007265">
    <property type="term" value="P:Ras protein signal transduction"/>
    <property type="evidence" value="ECO:0007669"/>
    <property type="project" value="TreeGrafter"/>
</dbReference>
<protein>
    <recommendedName>
        <fullName evidence="3">IRS-type PTB domain-containing protein</fullName>
    </recommendedName>
</protein>
<accession>A0A672I7A3</accession>
<dbReference type="PROSITE" id="PS51064">
    <property type="entry name" value="IRS_PTB"/>
    <property type="match status" value="1"/>
</dbReference>
<feature type="domain" description="IRS-type PTB" evidence="3">
    <location>
        <begin position="1"/>
        <end position="54"/>
    </location>
</feature>
<dbReference type="Ensembl" id="ENSSFAT00005038276.1">
    <property type="protein sequence ID" value="ENSSFAP00005036890.1"/>
    <property type="gene ID" value="ENSSFAG00005018586.1"/>
</dbReference>
<feature type="region of interest" description="Disordered" evidence="1">
    <location>
        <begin position="156"/>
        <end position="175"/>
    </location>
</feature>
<feature type="signal peptide" evidence="2">
    <location>
        <begin position="1"/>
        <end position="15"/>
    </location>
</feature>
<proteinExistence type="predicted"/>
<feature type="region of interest" description="Disordered" evidence="1">
    <location>
        <begin position="181"/>
        <end position="231"/>
    </location>
</feature>
<sequence>MVVFFFFQLTFTIEAGRRCETGPGTFTFETPQAEKIFSLIQSFIKRKTSSPLPQEGDGIIIAVPVENRLGTPDGNSPVMEDTPKDSLKSAPAPITLMPLPSVPTHDSPSAGRRNTHLDVIYADPADCIQSVIKRQPTTALYVDPASVLPLKPPGSAVTSLPTAQPPPFGLQGEPMDSEYSEVYDRVSPNRSNPAESSTEGTARRPTAEPIYDDPMSNNEEPAKQATPDPFSHLYAKVCKRGRSPSPNAINSAHDDDDVIYENLGII</sequence>
<dbReference type="GO" id="GO:0005737">
    <property type="term" value="C:cytoplasm"/>
    <property type="evidence" value="ECO:0007669"/>
    <property type="project" value="TreeGrafter"/>
</dbReference>
<dbReference type="Proteomes" id="UP000472267">
    <property type="component" value="Chromosome 6"/>
</dbReference>
<reference evidence="4" key="2">
    <citation type="submission" date="2025-08" db="UniProtKB">
        <authorList>
            <consortium name="Ensembl"/>
        </authorList>
    </citation>
    <scope>IDENTIFICATION</scope>
</reference>
<dbReference type="GO" id="GO:0007169">
    <property type="term" value="P:cell surface receptor protein tyrosine kinase signaling pathway"/>
    <property type="evidence" value="ECO:0007669"/>
    <property type="project" value="TreeGrafter"/>
</dbReference>
<dbReference type="SUPFAM" id="SSF50729">
    <property type="entry name" value="PH domain-like"/>
    <property type="match status" value="1"/>
</dbReference>
<evidence type="ECO:0000313" key="4">
    <source>
        <dbReference type="Ensembl" id="ENSSFAP00005036890.1"/>
    </source>
</evidence>
<evidence type="ECO:0000256" key="1">
    <source>
        <dbReference type="SAM" id="MobiDB-lite"/>
    </source>
</evidence>
<evidence type="ECO:0000256" key="2">
    <source>
        <dbReference type="SAM" id="SignalP"/>
    </source>
</evidence>
<reference evidence="4" key="3">
    <citation type="submission" date="2025-09" db="UniProtKB">
        <authorList>
            <consortium name="Ensembl"/>
        </authorList>
    </citation>
    <scope>IDENTIFICATION</scope>
</reference>
<dbReference type="AlphaFoldDB" id="A0A672I7A3"/>
<dbReference type="InterPro" id="IPR002404">
    <property type="entry name" value="IRS_PTB"/>
</dbReference>
<evidence type="ECO:0000313" key="5">
    <source>
        <dbReference type="Proteomes" id="UP000472267"/>
    </source>
</evidence>
<dbReference type="InParanoid" id="A0A672I7A3"/>
<dbReference type="OMA" id="LEIQDMG"/>
<feature type="compositionally biased region" description="Polar residues" evidence="1">
    <location>
        <begin position="188"/>
        <end position="200"/>
    </location>
</feature>
<dbReference type="PANTHER" id="PTHR21258">
    <property type="entry name" value="DOCKING PROTEIN RELATED"/>
    <property type="match status" value="1"/>
</dbReference>
<dbReference type="GO" id="GO:0043410">
    <property type="term" value="P:positive regulation of MAPK cascade"/>
    <property type="evidence" value="ECO:0007669"/>
    <property type="project" value="TreeGrafter"/>
</dbReference>
<reference evidence="4" key="1">
    <citation type="submission" date="2019-06" db="EMBL/GenBank/DDBJ databases">
        <authorList>
            <consortium name="Wellcome Sanger Institute Data Sharing"/>
        </authorList>
    </citation>
    <scope>NUCLEOTIDE SEQUENCE [LARGE SCALE GENOMIC DNA]</scope>
</reference>
<feature type="chain" id="PRO_5025389788" description="IRS-type PTB domain-containing protein" evidence="2">
    <location>
        <begin position="16"/>
        <end position="266"/>
    </location>
</feature>
<dbReference type="PANTHER" id="PTHR21258:SF46">
    <property type="entry name" value="DOCKING PROTEIN 1"/>
    <property type="match status" value="1"/>
</dbReference>
<name>A0A672I7A3_SALFA</name>